<gene>
    <name evidence="2" type="ORF">O181_062137</name>
</gene>
<name>A0A9Q3ERQ3_9BASI</name>
<proteinExistence type="predicted"/>
<dbReference type="AlphaFoldDB" id="A0A9Q3ERQ3"/>
<sequence length="166" mass="18068">MVALPSANYFEAEMSHSRPLKKRGVSFVGPFPNLGGPDKKGKVITATKTPVTESRNVIVTPRRPSLKFTAASQISAADSVPKRHDKKPRKSRGIPNQAPQEEEHLPNFSSVFKREIASDNGEGNQVEKISGNAFEAAPQPSNTNSNTIQNTLDVESSEETKVRSVD</sequence>
<organism evidence="2 3">
    <name type="scientific">Austropuccinia psidii MF-1</name>
    <dbReference type="NCBI Taxonomy" id="1389203"/>
    <lineage>
        <taxon>Eukaryota</taxon>
        <taxon>Fungi</taxon>
        <taxon>Dikarya</taxon>
        <taxon>Basidiomycota</taxon>
        <taxon>Pucciniomycotina</taxon>
        <taxon>Pucciniomycetes</taxon>
        <taxon>Pucciniales</taxon>
        <taxon>Sphaerophragmiaceae</taxon>
        <taxon>Austropuccinia</taxon>
    </lineage>
</organism>
<protein>
    <submittedName>
        <fullName evidence="2">Uncharacterized protein</fullName>
    </submittedName>
</protein>
<dbReference type="EMBL" id="AVOT02029540">
    <property type="protein sequence ID" value="MBW0522422.1"/>
    <property type="molecule type" value="Genomic_DNA"/>
</dbReference>
<dbReference type="Proteomes" id="UP000765509">
    <property type="component" value="Unassembled WGS sequence"/>
</dbReference>
<reference evidence="2" key="1">
    <citation type="submission" date="2021-03" db="EMBL/GenBank/DDBJ databases">
        <title>Draft genome sequence of rust myrtle Austropuccinia psidii MF-1, a brazilian biotype.</title>
        <authorList>
            <person name="Quecine M.C."/>
            <person name="Pachon D.M.R."/>
            <person name="Bonatelli M.L."/>
            <person name="Correr F.H."/>
            <person name="Franceschini L.M."/>
            <person name="Leite T.F."/>
            <person name="Margarido G.R.A."/>
            <person name="Almeida C.A."/>
            <person name="Ferrarezi J.A."/>
            <person name="Labate C.A."/>
        </authorList>
    </citation>
    <scope>NUCLEOTIDE SEQUENCE</scope>
    <source>
        <strain evidence="2">MF-1</strain>
    </source>
</reference>
<evidence type="ECO:0000256" key="1">
    <source>
        <dbReference type="SAM" id="MobiDB-lite"/>
    </source>
</evidence>
<feature type="compositionally biased region" description="Basic residues" evidence="1">
    <location>
        <begin position="83"/>
        <end position="92"/>
    </location>
</feature>
<evidence type="ECO:0000313" key="3">
    <source>
        <dbReference type="Proteomes" id="UP000765509"/>
    </source>
</evidence>
<keyword evidence="3" id="KW-1185">Reference proteome</keyword>
<feature type="region of interest" description="Disordered" evidence="1">
    <location>
        <begin position="62"/>
        <end position="166"/>
    </location>
</feature>
<accession>A0A9Q3ERQ3</accession>
<evidence type="ECO:0000313" key="2">
    <source>
        <dbReference type="EMBL" id="MBW0522422.1"/>
    </source>
</evidence>
<comment type="caution">
    <text evidence="2">The sequence shown here is derived from an EMBL/GenBank/DDBJ whole genome shotgun (WGS) entry which is preliminary data.</text>
</comment>
<feature type="compositionally biased region" description="Polar residues" evidence="1">
    <location>
        <begin position="139"/>
        <end position="154"/>
    </location>
</feature>